<evidence type="ECO:0000256" key="14">
    <source>
        <dbReference type="ARBA" id="ARBA00047783"/>
    </source>
</evidence>
<sequence>MIGKWRGLTMRIDFVSIFPQLIQNWFNQGIIARAVEREIVQFFYHNPRDFSENRYRRIDDRPFGGGPGMVMQYEPLAKTAEQINASVSEKPLHIYLSPQGEPFHNRIAQMLAQKDHLVLWCGRYEGIDQRFIERYIDLEISLGDFVLSGGEIAAAAVADAVCRFVPRVLGDEHSAQEDSFQNVLLDHPHYTRPENAGKIRAPEILLSGNHEKIARWRLKQALGTTFLRRPDLFDALVLTDTQKDLLNEFLAEYSISGEL</sequence>
<evidence type="ECO:0000259" key="18">
    <source>
        <dbReference type="Pfam" id="PF01746"/>
    </source>
</evidence>
<dbReference type="InterPro" id="IPR029028">
    <property type="entry name" value="Alpha/beta_knot_MTases"/>
</dbReference>
<keyword evidence="8 15" id="KW-0489">Methyltransferase</keyword>
<accession>A5EXX5</accession>
<dbReference type="InterPro" id="IPR023148">
    <property type="entry name" value="tRNA_m1G_MeTrfase_C_sf"/>
</dbReference>
<dbReference type="PANTHER" id="PTHR46417">
    <property type="entry name" value="TRNA (GUANINE-N(1)-)-METHYLTRANSFERASE"/>
    <property type="match status" value="1"/>
</dbReference>
<keyword evidence="11 15" id="KW-0819">tRNA processing</keyword>
<evidence type="ECO:0000256" key="16">
    <source>
        <dbReference type="PIRSR" id="PIRSR000386-1"/>
    </source>
</evidence>
<evidence type="ECO:0000256" key="9">
    <source>
        <dbReference type="ARBA" id="ARBA00022679"/>
    </source>
</evidence>
<dbReference type="eggNOG" id="COG0336">
    <property type="taxonomic scope" value="Bacteria"/>
</dbReference>
<dbReference type="HOGENOM" id="CLU_047363_0_1_6"/>
<keyword evidence="20" id="KW-1185">Reference proteome</keyword>
<dbReference type="InterPro" id="IPR029026">
    <property type="entry name" value="tRNA_m1G_MTases_N"/>
</dbReference>
<name>A5EXX5_DICNV</name>
<evidence type="ECO:0000313" key="20">
    <source>
        <dbReference type="Proteomes" id="UP000000248"/>
    </source>
</evidence>
<dbReference type="PANTHER" id="PTHR46417:SF1">
    <property type="entry name" value="TRNA (GUANINE-N(1)-)-METHYLTRANSFERASE"/>
    <property type="match status" value="1"/>
</dbReference>
<evidence type="ECO:0000256" key="8">
    <source>
        <dbReference type="ARBA" id="ARBA00022603"/>
    </source>
</evidence>
<dbReference type="FunFam" id="3.40.1280.10:FF:000001">
    <property type="entry name" value="tRNA (guanine-N(1)-)-methyltransferase"/>
    <property type="match status" value="1"/>
</dbReference>
<protein>
    <recommendedName>
        <fullName evidence="6 15">tRNA (guanine-N(1)-)-methyltransferase</fullName>
        <ecNumber evidence="5 15">2.1.1.228</ecNumber>
    </recommendedName>
    <alternativeName>
        <fullName evidence="12 15">M1G-methyltransferase</fullName>
    </alternativeName>
    <alternativeName>
        <fullName evidence="13 15">tRNA [GM37] methyltransferase</fullName>
    </alternativeName>
</protein>
<dbReference type="CDD" id="cd18080">
    <property type="entry name" value="TrmD-like"/>
    <property type="match status" value="1"/>
</dbReference>
<evidence type="ECO:0000256" key="11">
    <source>
        <dbReference type="ARBA" id="ARBA00022694"/>
    </source>
</evidence>
<evidence type="ECO:0000256" key="13">
    <source>
        <dbReference type="ARBA" id="ARBA00033392"/>
    </source>
</evidence>
<comment type="function">
    <text evidence="1 15 17">Specifically methylates guanosine-37 in various tRNAs.</text>
</comment>
<evidence type="ECO:0000256" key="3">
    <source>
        <dbReference type="ARBA" id="ARBA00007630"/>
    </source>
</evidence>
<dbReference type="Pfam" id="PF01746">
    <property type="entry name" value="tRNA_m1G_MT"/>
    <property type="match status" value="1"/>
</dbReference>
<evidence type="ECO:0000256" key="10">
    <source>
        <dbReference type="ARBA" id="ARBA00022691"/>
    </source>
</evidence>
<feature type="binding site" evidence="15 16">
    <location>
        <position position="122"/>
    </location>
    <ligand>
        <name>S-adenosyl-L-methionine</name>
        <dbReference type="ChEBI" id="CHEBI:59789"/>
    </ligand>
</feature>
<dbReference type="InterPro" id="IPR016009">
    <property type="entry name" value="tRNA_MeTrfase_TRMD/TRM10"/>
</dbReference>
<evidence type="ECO:0000256" key="1">
    <source>
        <dbReference type="ARBA" id="ARBA00002634"/>
    </source>
</evidence>
<comment type="similarity">
    <text evidence="3 15 17">Belongs to the RNA methyltransferase TrmD family.</text>
</comment>
<evidence type="ECO:0000256" key="15">
    <source>
        <dbReference type="HAMAP-Rule" id="MF_00605"/>
    </source>
</evidence>
<evidence type="ECO:0000256" key="17">
    <source>
        <dbReference type="RuleBase" id="RU003464"/>
    </source>
</evidence>
<dbReference type="EC" id="2.1.1.228" evidence="5 15"/>
<dbReference type="NCBIfam" id="NF000648">
    <property type="entry name" value="PRK00026.1"/>
    <property type="match status" value="1"/>
</dbReference>
<dbReference type="STRING" id="246195.DNO_1009"/>
<dbReference type="GO" id="GO:0005829">
    <property type="term" value="C:cytosol"/>
    <property type="evidence" value="ECO:0007669"/>
    <property type="project" value="TreeGrafter"/>
</dbReference>
<dbReference type="HAMAP" id="MF_00605">
    <property type="entry name" value="TrmD"/>
    <property type="match status" value="1"/>
</dbReference>
<dbReference type="EMBL" id="CP000513">
    <property type="protein sequence ID" value="ABQ13352.1"/>
    <property type="molecule type" value="Genomic_DNA"/>
</dbReference>
<evidence type="ECO:0000256" key="12">
    <source>
        <dbReference type="ARBA" id="ARBA00029736"/>
    </source>
</evidence>
<gene>
    <name evidence="15 19" type="primary">trmD</name>
    <name evidence="19" type="ordered locus">DNO_1009</name>
</gene>
<evidence type="ECO:0000256" key="5">
    <source>
        <dbReference type="ARBA" id="ARBA00012807"/>
    </source>
</evidence>
<reference evidence="19 20" key="1">
    <citation type="journal article" date="2007" name="Nat. Biotechnol.">
        <title>Genome sequence and identification of candidate vaccine antigens from the animal pathogen Dichelobacter nodosus.</title>
        <authorList>
            <person name="Myers G.S."/>
            <person name="Parker D."/>
            <person name="Al-Hasani K."/>
            <person name="Kennan R.M."/>
            <person name="Seemann T."/>
            <person name="Ren Q."/>
            <person name="Badger J.H."/>
            <person name="Selengut J.D."/>
            <person name="Deboy R.T."/>
            <person name="Tettelin H."/>
            <person name="Boyce J.D."/>
            <person name="McCarl V.P."/>
            <person name="Han X."/>
            <person name="Nelson W.C."/>
            <person name="Madupu R."/>
            <person name="Mohamoud Y."/>
            <person name="Holley T."/>
            <person name="Fedorova N."/>
            <person name="Khouri H."/>
            <person name="Bottomley S.P."/>
            <person name="Whittington R.J."/>
            <person name="Adler B."/>
            <person name="Songer J.G."/>
            <person name="Rood J.I."/>
            <person name="Paulsen I.T."/>
        </authorList>
    </citation>
    <scope>NUCLEOTIDE SEQUENCE [LARGE SCALE GENOMIC DNA]</scope>
    <source>
        <strain evidence="19 20">VCS1703A</strain>
    </source>
</reference>
<dbReference type="FunFam" id="1.10.1270.20:FF:000001">
    <property type="entry name" value="tRNA (guanine-N(1)-)-methyltransferase"/>
    <property type="match status" value="1"/>
</dbReference>
<dbReference type="KEGG" id="dno:DNO_1009"/>
<evidence type="ECO:0000313" key="19">
    <source>
        <dbReference type="EMBL" id="ABQ13352.1"/>
    </source>
</evidence>
<keyword evidence="7 15" id="KW-0963">Cytoplasm</keyword>
<evidence type="ECO:0000256" key="2">
    <source>
        <dbReference type="ARBA" id="ARBA00004496"/>
    </source>
</evidence>
<dbReference type="GO" id="GO:0002939">
    <property type="term" value="P:tRNA N1-guanine methylation"/>
    <property type="evidence" value="ECO:0007669"/>
    <property type="project" value="TreeGrafter"/>
</dbReference>
<evidence type="ECO:0000256" key="4">
    <source>
        <dbReference type="ARBA" id="ARBA00011738"/>
    </source>
</evidence>
<comment type="catalytic activity">
    <reaction evidence="14 15 17">
        <text>guanosine(37) in tRNA + S-adenosyl-L-methionine = N(1)-methylguanosine(37) in tRNA + S-adenosyl-L-homocysteine + H(+)</text>
        <dbReference type="Rhea" id="RHEA:36899"/>
        <dbReference type="Rhea" id="RHEA-COMP:10145"/>
        <dbReference type="Rhea" id="RHEA-COMP:10147"/>
        <dbReference type="ChEBI" id="CHEBI:15378"/>
        <dbReference type="ChEBI" id="CHEBI:57856"/>
        <dbReference type="ChEBI" id="CHEBI:59789"/>
        <dbReference type="ChEBI" id="CHEBI:73542"/>
        <dbReference type="ChEBI" id="CHEBI:74269"/>
        <dbReference type="EC" id="2.1.1.228"/>
    </reaction>
</comment>
<comment type="subcellular location">
    <subcellularLocation>
        <location evidence="2 15 17">Cytoplasm</location>
    </subcellularLocation>
</comment>
<dbReference type="SUPFAM" id="SSF75217">
    <property type="entry name" value="alpha/beta knot"/>
    <property type="match status" value="1"/>
</dbReference>
<dbReference type="NCBIfam" id="TIGR00088">
    <property type="entry name" value="trmD"/>
    <property type="match status" value="1"/>
</dbReference>
<dbReference type="PIRSF" id="PIRSF000386">
    <property type="entry name" value="tRNA_mtase"/>
    <property type="match status" value="1"/>
</dbReference>
<feature type="domain" description="tRNA methyltransferase TRMD/TRM10-type" evidence="18">
    <location>
        <begin position="10"/>
        <end position="234"/>
    </location>
</feature>
<comment type="subunit">
    <text evidence="4 15 17">Homodimer.</text>
</comment>
<proteinExistence type="inferred from homology"/>
<dbReference type="GO" id="GO:0052906">
    <property type="term" value="F:tRNA (guanine(37)-N1)-methyltransferase activity"/>
    <property type="evidence" value="ECO:0007669"/>
    <property type="project" value="UniProtKB-UniRule"/>
</dbReference>
<dbReference type="Proteomes" id="UP000000248">
    <property type="component" value="Chromosome"/>
</dbReference>
<feature type="binding site" evidence="15 16">
    <location>
        <begin position="142"/>
        <end position="147"/>
    </location>
    <ligand>
        <name>S-adenosyl-L-methionine</name>
        <dbReference type="ChEBI" id="CHEBI:59789"/>
    </ligand>
</feature>
<organism evidence="19 20">
    <name type="scientific">Dichelobacter nodosus (strain VCS1703A)</name>
    <dbReference type="NCBI Taxonomy" id="246195"/>
    <lineage>
        <taxon>Bacteria</taxon>
        <taxon>Pseudomonadati</taxon>
        <taxon>Pseudomonadota</taxon>
        <taxon>Gammaproteobacteria</taxon>
        <taxon>Cardiobacteriales</taxon>
        <taxon>Cardiobacteriaceae</taxon>
        <taxon>Dichelobacter</taxon>
    </lineage>
</organism>
<dbReference type="AlphaFoldDB" id="A5EXX5"/>
<dbReference type="Gene3D" id="3.40.1280.10">
    <property type="match status" value="1"/>
</dbReference>
<dbReference type="InterPro" id="IPR002649">
    <property type="entry name" value="tRNA_m1G_MeTrfase_TrmD"/>
</dbReference>
<evidence type="ECO:0000256" key="7">
    <source>
        <dbReference type="ARBA" id="ARBA00022490"/>
    </source>
</evidence>
<keyword evidence="10 15" id="KW-0949">S-adenosyl-L-methionine</keyword>
<evidence type="ECO:0000256" key="6">
    <source>
        <dbReference type="ARBA" id="ARBA00014679"/>
    </source>
</evidence>
<keyword evidence="9 15" id="KW-0808">Transferase</keyword>
<dbReference type="Gene3D" id="1.10.1270.20">
    <property type="entry name" value="tRNA(m1g37)methyltransferase, domain 2"/>
    <property type="match status" value="1"/>
</dbReference>